<accession>A0A9N7VBH2</accession>
<feature type="domain" description="G-protein coupled receptors family 1 profile" evidence="11">
    <location>
        <begin position="39"/>
        <end position="295"/>
    </location>
</feature>
<dbReference type="GO" id="GO:0005886">
    <property type="term" value="C:plasma membrane"/>
    <property type="evidence" value="ECO:0007669"/>
    <property type="project" value="UniProtKB-SubCell"/>
</dbReference>
<feature type="transmembrane region" description="Helical" evidence="10">
    <location>
        <begin position="27"/>
        <end position="48"/>
    </location>
</feature>
<dbReference type="GO" id="GO:0045028">
    <property type="term" value="F:G protein-coupled purinergic nucleotide receptor activity"/>
    <property type="evidence" value="ECO:0007669"/>
    <property type="project" value="InterPro"/>
</dbReference>
<keyword evidence="6 10" id="KW-0472">Membrane</keyword>
<evidence type="ECO:0000256" key="7">
    <source>
        <dbReference type="ARBA" id="ARBA00023157"/>
    </source>
</evidence>
<feature type="transmembrane region" description="Helical" evidence="10">
    <location>
        <begin position="194"/>
        <end position="215"/>
    </location>
</feature>
<dbReference type="PRINTS" id="PR00237">
    <property type="entry name" value="GPCRRHODOPSN"/>
</dbReference>
<dbReference type="EMBL" id="CADEAL010003915">
    <property type="protein sequence ID" value="CAB1446439.1"/>
    <property type="molecule type" value="Genomic_DNA"/>
</dbReference>
<keyword evidence="8" id="KW-0675">Receptor</keyword>
<dbReference type="Proteomes" id="UP001153269">
    <property type="component" value="Unassembled WGS sequence"/>
</dbReference>
<proteinExistence type="predicted"/>
<keyword evidence="7" id="KW-1015">Disulfide bond</keyword>
<organism evidence="12 13">
    <name type="scientific">Pleuronectes platessa</name>
    <name type="common">European plaice</name>
    <dbReference type="NCBI Taxonomy" id="8262"/>
    <lineage>
        <taxon>Eukaryota</taxon>
        <taxon>Metazoa</taxon>
        <taxon>Chordata</taxon>
        <taxon>Craniata</taxon>
        <taxon>Vertebrata</taxon>
        <taxon>Euteleostomi</taxon>
        <taxon>Actinopterygii</taxon>
        <taxon>Neopterygii</taxon>
        <taxon>Teleostei</taxon>
        <taxon>Neoteleostei</taxon>
        <taxon>Acanthomorphata</taxon>
        <taxon>Carangaria</taxon>
        <taxon>Pleuronectiformes</taxon>
        <taxon>Pleuronectoidei</taxon>
        <taxon>Pleuronectidae</taxon>
        <taxon>Pleuronectes</taxon>
    </lineage>
</organism>
<feature type="transmembrane region" description="Helical" evidence="10">
    <location>
        <begin position="236"/>
        <end position="259"/>
    </location>
</feature>
<evidence type="ECO:0000256" key="8">
    <source>
        <dbReference type="ARBA" id="ARBA00023170"/>
    </source>
</evidence>
<dbReference type="Pfam" id="PF00001">
    <property type="entry name" value="7tm_1"/>
    <property type="match status" value="1"/>
</dbReference>
<evidence type="ECO:0000313" key="12">
    <source>
        <dbReference type="EMBL" id="CAB1446439.1"/>
    </source>
</evidence>
<dbReference type="PROSITE" id="PS50262">
    <property type="entry name" value="G_PROTEIN_RECEP_F1_2"/>
    <property type="match status" value="1"/>
</dbReference>
<feature type="transmembrane region" description="Helical" evidence="10">
    <location>
        <begin position="68"/>
        <end position="87"/>
    </location>
</feature>
<dbReference type="InterPro" id="IPR008109">
    <property type="entry name" value="P2Y13_rcpt"/>
</dbReference>
<feature type="transmembrane region" description="Helical" evidence="10">
    <location>
        <begin position="99"/>
        <end position="117"/>
    </location>
</feature>
<gene>
    <name evidence="12" type="ORF">PLEPLA_LOCUS34165</name>
</gene>
<evidence type="ECO:0000256" key="3">
    <source>
        <dbReference type="ARBA" id="ARBA00022692"/>
    </source>
</evidence>
<evidence type="ECO:0000256" key="10">
    <source>
        <dbReference type="SAM" id="Phobius"/>
    </source>
</evidence>
<keyword evidence="2" id="KW-1003">Cell membrane</keyword>
<name>A0A9N7VBH2_PLEPL</name>
<dbReference type="Gene3D" id="1.20.1070.10">
    <property type="entry name" value="Rhodopsin 7-helix transmembrane proteins"/>
    <property type="match status" value="1"/>
</dbReference>
<dbReference type="AlphaFoldDB" id="A0A9N7VBH2"/>
<evidence type="ECO:0000259" key="11">
    <source>
        <dbReference type="PROSITE" id="PS50262"/>
    </source>
</evidence>
<feature type="transmembrane region" description="Helical" evidence="10">
    <location>
        <begin position="137"/>
        <end position="159"/>
    </location>
</feature>
<evidence type="ECO:0000256" key="2">
    <source>
        <dbReference type="ARBA" id="ARBA00022475"/>
    </source>
</evidence>
<dbReference type="InterPro" id="IPR000276">
    <property type="entry name" value="GPCR_Rhodpsn"/>
</dbReference>
<keyword evidence="9" id="KW-0807">Transducer</keyword>
<feature type="transmembrane region" description="Helical" evidence="10">
    <location>
        <begin position="279"/>
        <end position="298"/>
    </location>
</feature>
<dbReference type="PANTHER" id="PTHR24233">
    <property type="entry name" value="P2Y PURINOCEPTOR-RELATED G-PROTEIN COUPLED RECEPTOR"/>
    <property type="match status" value="1"/>
</dbReference>
<evidence type="ECO:0000256" key="6">
    <source>
        <dbReference type="ARBA" id="ARBA00023136"/>
    </source>
</evidence>
<reference evidence="12" key="1">
    <citation type="submission" date="2020-03" db="EMBL/GenBank/DDBJ databases">
        <authorList>
            <person name="Weist P."/>
        </authorList>
    </citation>
    <scope>NUCLEOTIDE SEQUENCE</scope>
</reference>
<comment type="subcellular location">
    <subcellularLocation>
        <location evidence="1">Cell membrane</location>
        <topology evidence="1">Multi-pass membrane protein</topology>
    </subcellularLocation>
</comment>
<keyword evidence="5" id="KW-0297">G-protein coupled receptor</keyword>
<comment type="caution">
    <text evidence="12">The sequence shown here is derived from an EMBL/GenBank/DDBJ whole genome shotgun (WGS) entry which is preliminary data.</text>
</comment>
<sequence length="336" mass="37345">MMVANNTSDLSSKCVASTGTIHVAVSYLYIFEFPIALFLNGVSAWLSLHIRSTSTLIVYVKNQVAANLLMTLMLPPMAASLLPGAAVELRAFACRYSNVVFYGSLYASISLTGLISLDRFFKIVRPFGKVLGQNVTFSLVMSTLVWAVLLGSTVIPTIILTDRSPGNYSGDFCLSLKSPAGQKLQAFVVLFMEILFWFVSVLIVFCYICITVKVVQSFRNSGSKNSRGTKKTKLRVFLVLLVFFVCFMPLHIMRIPFTLYEFSDDKDCADMWLVAAHKITLWMSSTNICLDPLLYSYLSKKYRDKLVSILKAGGILVGLSSGENEEVSLDEKKVRD</sequence>
<protein>
    <recommendedName>
        <fullName evidence="11">G-protein coupled receptors family 1 profile domain-containing protein</fullName>
    </recommendedName>
</protein>
<evidence type="ECO:0000313" key="13">
    <source>
        <dbReference type="Proteomes" id="UP001153269"/>
    </source>
</evidence>
<keyword evidence="13" id="KW-1185">Reference proteome</keyword>
<dbReference type="PRINTS" id="PR01735">
    <property type="entry name" value="P2Y13PRNCPTR"/>
</dbReference>
<evidence type="ECO:0000256" key="1">
    <source>
        <dbReference type="ARBA" id="ARBA00004651"/>
    </source>
</evidence>
<evidence type="ECO:0000256" key="9">
    <source>
        <dbReference type="ARBA" id="ARBA00023224"/>
    </source>
</evidence>
<evidence type="ECO:0000256" key="4">
    <source>
        <dbReference type="ARBA" id="ARBA00022989"/>
    </source>
</evidence>
<dbReference type="SUPFAM" id="SSF81321">
    <property type="entry name" value="Family A G protein-coupled receptor-like"/>
    <property type="match status" value="1"/>
</dbReference>
<keyword evidence="3 10" id="KW-0812">Transmembrane</keyword>
<dbReference type="InterPro" id="IPR017452">
    <property type="entry name" value="GPCR_Rhodpsn_7TM"/>
</dbReference>
<dbReference type="PANTHER" id="PTHR24233:SF10">
    <property type="entry name" value="P2Y PURINOCEPTOR 13"/>
    <property type="match status" value="1"/>
</dbReference>
<evidence type="ECO:0000256" key="5">
    <source>
        <dbReference type="ARBA" id="ARBA00023040"/>
    </source>
</evidence>
<keyword evidence="4 10" id="KW-1133">Transmembrane helix</keyword>